<evidence type="ECO:0000259" key="1">
    <source>
        <dbReference type="Pfam" id="PF20411"/>
    </source>
</evidence>
<gene>
    <name evidence="2" type="ORF">AMATHDRAFT_54729</name>
</gene>
<feature type="domain" description="DUF6697" evidence="1">
    <location>
        <begin position="3"/>
        <end position="71"/>
    </location>
</feature>
<proteinExistence type="predicted"/>
<dbReference type="AlphaFoldDB" id="A0A2A9NYE9"/>
<dbReference type="OrthoDB" id="3219211at2759"/>
<evidence type="ECO:0000313" key="2">
    <source>
        <dbReference type="EMBL" id="PFH53551.1"/>
    </source>
</evidence>
<dbReference type="InterPro" id="IPR046520">
    <property type="entry name" value="DUF6697"/>
</dbReference>
<evidence type="ECO:0000313" key="3">
    <source>
        <dbReference type="Proteomes" id="UP000242287"/>
    </source>
</evidence>
<organism evidence="2 3">
    <name type="scientific">Amanita thiersii Skay4041</name>
    <dbReference type="NCBI Taxonomy" id="703135"/>
    <lineage>
        <taxon>Eukaryota</taxon>
        <taxon>Fungi</taxon>
        <taxon>Dikarya</taxon>
        <taxon>Basidiomycota</taxon>
        <taxon>Agaricomycotina</taxon>
        <taxon>Agaricomycetes</taxon>
        <taxon>Agaricomycetidae</taxon>
        <taxon>Agaricales</taxon>
        <taxon>Pluteineae</taxon>
        <taxon>Amanitaceae</taxon>
        <taxon>Amanita</taxon>
    </lineage>
</organism>
<accession>A0A2A9NYE9</accession>
<reference evidence="2 3" key="1">
    <citation type="submission" date="2014-02" db="EMBL/GenBank/DDBJ databases">
        <title>Transposable element dynamics among asymbiotic and ectomycorrhizal Amanita fungi.</title>
        <authorList>
            <consortium name="DOE Joint Genome Institute"/>
            <person name="Hess J."/>
            <person name="Skrede I."/>
            <person name="Wolfe B."/>
            <person name="LaButti K."/>
            <person name="Ohm R.A."/>
            <person name="Grigoriev I.V."/>
            <person name="Pringle A."/>
        </authorList>
    </citation>
    <scope>NUCLEOTIDE SEQUENCE [LARGE SCALE GENOMIC DNA]</scope>
    <source>
        <strain evidence="2 3">SKay4041</strain>
    </source>
</reference>
<protein>
    <recommendedName>
        <fullName evidence="1">DUF6697 domain-containing protein</fullName>
    </recommendedName>
</protein>
<keyword evidence="3" id="KW-1185">Reference proteome</keyword>
<dbReference type="EMBL" id="KZ301973">
    <property type="protein sequence ID" value="PFH53551.1"/>
    <property type="molecule type" value="Genomic_DNA"/>
</dbReference>
<dbReference type="Pfam" id="PF20411">
    <property type="entry name" value="DUF6697"/>
    <property type="match status" value="1"/>
</dbReference>
<dbReference type="Proteomes" id="UP000242287">
    <property type="component" value="Unassembled WGS sequence"/>
</dbReference>
<name>A0A2A9NYE9_9AGAR</name>
<sequence length="126" mass="13711">MMDDLTVKEWTNLSTEATQAIIKDTLAGRKNTSPQNVYETGQLYAAGALKVACVGLQCVGFNQTMYKAILEHATRFAQCKLKTLNGHSTLSTGTTSPRTSTVWNNTSNTLKDIVDGVNSLSLEEHT</sequence>